<evidence type="ECO:0000256" key="3">
    <source>
        <dbReference type="ARBA" id="ARBA00012608"/>
    </source>
</evidence>
<dbReference type="SUPFAM" id="SSF51905">
    <property type="entry name" value="FAD/NAD(P)-binding domain"/>
    <property type="match status" value="1"/>
</dbReference>
<gene>
    <name evidence="19" type="primary">lpdA</name>
    <name evidence="19" type="ORF">CGC56_09815</name>
</gene>
<dbReference type="PANTHER" id="PTHR22912">
    <property type="entry name" value="DISULFIDE OXIDOREDUCTASE"/>
    <property type="match status" value="1"/>
</dbReference>
<dbReference type="Pfam" id="PF02852">
    <property type="entry name" value="Pyr_redox_dim"/>
    <property type="match status" value="1"/>
</dbReference>
<evidence type="ECO:0000259" key="17">
    <source>
        <dbReference type="Pfam" id="PF02852"/>
    </source>
</evidence>
<dbReference type="PRINTS" id="PR00411">
    <property type="entry name" value="PNDRDTASEI"/>
</dbReference>
<evidence type="ECO:0000256" key="2">
    <source>
        <dbReference type="ARBA" id="ARBA00007532"/>
    </source>
</evidence>
<dbReference type="GO" id="GO:0050660">
    <property type="term" value="F:flavin adenine dinucleotide binding"/>
    <property type="evidence" value="ECO:0007669"/>
    <property type="project" value="InterPro"/>
</dbReference>
<dbReference type="EMBL" id="CP022388">
    <property type="protein sequence ID" value="ATA92835.1"/>
    <property type="molecule type" value="Genomic_DNA"/>
</dbReference>
<dbReference type="InterPro" id="IPR036188">
    <property type="entry name" value="FAD/NAD-bd_sf"/>
</dbReference>
<comment type="catalytic activity">
    <reaction evidence="12 16">
        <text>N(6)-[(R)-dihydrolipoyl]-L-lysyl-[protein] + NAD(+) = N(6)-[(R)-lipoyl]-L-lysyl-[protein] + NADH + H(+)</text>
        <dbReference type="Rhea" id="RHEA:15045"/>
        <dbReference type="Rhea" id="RHEA-COMP:10474"/>
        <dbReference type="Rhea" id="RHEA-COMP:10475"/>
        <dbReference type="ChEBI" id="CHEBI:15378"/>
        <dbReference type="ChEBI" id="CHEBI:57540"/>
        <dbReference type="ChEBI" id="CHEBI:57945"/>
        <dbReference type="ChEBI" id="CHEBI:83099"/>
        <dbReference type="ChEBI" id="CHEBI:83100"/>
        <dbReference type="EC" id="1.8.1.4"/>
    </reaction>
</comment>
<dbReference type="FunFam" id="3.30.390.30:FF:000001">
    <property type="entry name" value="Dihydrolipoyl dehydrogenase"/>
    <property type="match status" value="1"/>
</dbReference>
<evidence type="ECO:0000256" key="1">
    <source>
        <dbReference type="ARBA" id="ARBA00004496"/>
    </source>
</evidence>
<keyword evidence="6 16" id="KW-0285">Flavoprotein</keyword>
<feature type="binding site" evidence="14">
    <location>
        <begin position="179"/>
        <end position="186"/>
    </location>
    <ligand>
        <name>NAD(+)</name>
        <dbReference type="ChEBI" id="CHEBI:57540"/>
    </ligand>
</feature>
<evidence type="ECO:0000256" key="5">
    <source>
        <dbReference type="ARBA" id="ARBA00022490"/>
    </source>
</evidence>
<dbReference type="InterPro" id="IPR016156">
    <property type="entry name" value="FAD/NAD-linked_Rdtase_dimer_sf"/>
</dbReference>
<feature type="domain" description="Pyridine nucleotide-disulphide oxidoreductase dimerisation" evidence="17">
    <location>
        <begin position="344"/>
        <end position="452"/>
    </location>
</feature>
<dbReference type="PROSITE" id="PS00076">
    <property type="entry name" value="PYRIDINE_REDOX_1"/>
    <property type="match status" value="1"/>
</dbReference>
<keyword evidence="10" id="KW-1015">Disulfide bond</keyword>
<evidence type="ECO:0000256" key="4">
    <source>
        <dbReference type="ARBA" id="ARBA00016961"/>
    </source>
</evidence>
<dbReference type="InterPro" id="IPR001100">
    <property type="entry name" value="Pyr_nuc-diS_OxRdtase"/>
</dbReference>
<comment type="similarity">
    <text evidence="2 16">Belongs to the class-I pyridine nucleotide-disulfide oxidoreductase family.</text>
</comment>
<feature type="active site" description="Proton acceptor" evidence="13">
    <location>
        <position position="442"/>
    </location>
</feature>
<comment type="cofactor">
    <cofactor evidence="14 16">
        <name>FAD</name>
        <dbReference type="ChEBI" id="CHEBI:57692"/>
    </cofactor>
    <text evidence="14 16">Binds 1 FAD per subunit.</text>
</comment>
<evidence type="ECO:0000256" key="15">
    <source>
        <dbReference type="PIRSR" id="PIRSR000350-4"/>
    </source>
</evidence>
<dbReference type="PIRSF" id="PIRSF000350">
    <property type="entry name" value="Mercury_reductase_MerA"/>
    <property type="match status" value="1"/>
</dbReference>
<proteinExistence type="inferred from homology"/>
<feature type="disulfide bond" description="Redox-active" evidence="15">
    <location>
        <begin position="41"/>
        <end position="46"/>
    </location>
</feature>
<organism evidence="19 20">
    <name type="scientific">Capnocytophaga canimorsus</name>
    <dbReference type="NCBI Taxonomy" id="28188"/>
    <lineage>
        <taxon>Bacteria</taxon>
        <taxon>Pseudomonadati</taxon>
        <taxon>Bacteroidota</taxon>
        <taxon>Flavobacteriia</taxon>
        <taxon>Flavobacteriales</taxon>
        <taxon>Flavobacteriaceae</taxon>
        <taxon>Capnocytophaga</taxon>
    </lineage>
</organism>
<dbReference type="InterPro" id="IPR050151">
    <property type="entry name" value="Class-I_Pyr_Nuc-Dis_Oxidored"/>
</dbReference>
<keyword evidence="8 16" id="KW-0560">Oxidoreductase</keyword>
<keyword evidence="7 14" id="KW-0274">FAD</keyword>
<feature type="binding site" evidence="14">
    <location>
        <position position="269"/>
    </location>
    <ligand>
        <name>NAD(+)</name>
        <dbReference type="ChEBI" id="CHEBI:57540"/>
    </ligand>
</feature>
<feature type="domain" description="FAD/NAD(P)-binding" evidence="18">
    <location>
        <begin position="4"/>
        <end position="324"/>
    </location>
</feature>
<dbReference type="Pfam" id="PF07992">
    <property type="entry name" value="Pyr_redox_2"/>
    <property type="match status" value="1"/>
</dbReference>
<dbReference type="Gene3D" id="3.50.50.60">
    <property type="entry name" value="FAD/NAD(P)-binding domain"/>
    <property type="match status" value="2"/>
</dbReference>
<dbReference type="InterPro" id="IPR012999">
    <property type="entry name" value="Pyr_OxRdtase_I_AS"/>
</dbReference>
<evidence type="ECO:0000256" key="9">
    <source>
        <dbReference type="ARBA" id="ARBA00023027"/>
    </source>
</evidence>
<keyword evidence="9 14" id="KW-0520">NAD</keyword>
<dbReference type="Gene3D" id="3.30.390.30">
    <property type="match status" value="1"/>
</dbReference>
<dbReference type="EC" id="1.8.1.4" evidence="3 16"/>
<sequence>MSKYDIIVLGSGPGGYVTAIRASQLGFKTAVVEKENLGGVCLNWGCIPTKALLKSAQVFEYLKHASDYGLSVKEFDKDFSAVVKRSRNVAEGMSKGVQFLMKKNKIDVIEGYGKVQPGKKVAVTDKDGNTTEYTAEHIIIATGARSRELPALPQDGKKVIGYRQALTLPEQPKKMIVVGSGAIGIEFAYFYNSMGTEVTIVEYMPNIVPVEDEEVSKQLERSFKKNGIKIMTSAEVTKVDTSGDGVKAYVKTDKGEEILEADVLLSAVGIKTNIENIGLEDVGIATDRDKILVDKFYQTNVPGYYAIGDVTPGQALAHVASAEGILCVEKIKGLHVEPLDYGNIPGCTYCTPEIASVGLTEKQAREKGYDIKVGKFPFSASGKAKAGGNADGFVKVIFDAKYGEWLGCHMIGAGVTDMIAEAVVARKLETTGHEVLKAVHPHPTMSEAVMEAVAAAYGEVIHI</sequence>
<keyword evidence="5" id="KW-0963">Cytoplasm</keyword>
<evidence type="ECO:0000256" key="10">
    <source>
        <dbReference type="ARBA" id="ARBA00023157"/>
    </source>
</evidence>
<evidence type="ECO:0000256" key="13">
    <source>
        <dbReference type="PIRSR" id="PIRSR000350-2"/>
    </source>
</evidence>
<evidence type="ECO:0000313" key="19">
    <source>
        <dbReference type="EMBL" id="ATA92835.1"/>
    </source>
</evidence>
<dbReference type="SUPFAM" id="SSF55424">
    <property type="entry name" value="FAD/NAD-linked reductases, dimerisation (C-terminal) domain"/>
    <property type="match status" value="1"/>
</dbReference>
<keyword evidence="11 16" id="KW-0676">Redox-active center</keyword>
<dbReference type="GO" id="GO:0004148">
    <property type="term" value="F:dihydrolipoyl dehydrogenase (NADH) activity"/>
    <property type="evidence" value="ECO:0007669"/>
    <property type="project" value="UniProtKB-EC"/>
</dbReference>
<dbReference type="RefSeq" id="WP_095917985.1">
    <property type="nucleotide sequence ID" value="NZ_CP022388.1"/>
</dbReference>
<dbReference type="InterPro" id="IPR023753">
    <property type="entry name" value="FAD/NAD-binding_dom"/>
</dbReference>
<evidence type="ECO:0000256" key="8">
    <source>
        <dbReference type="ARBA" id="ARBA00023002"/>
    </source>
</evidence>
<protein>
    <recommendedName>
        <fullName evidence="4 16">Dihydrolipoyl dehydrogenase</fullName>
        <ecNumber evidence="3 16">1.8.1.4</ecNumber>
    </recommendedName>
</protein>
<reference evidence="20" key="1">
    <citation type="submission" date="2017-06" db="EMBL/GenBank/DDBJ databases">
        <title>Capnocytophaga spp. assemblies.</title>
        <authorList>
            <person name="Gulvik C.A."/>
        </authorList>
    </citation>
    <scope>NUCLEOTIDE SEQUENCE [LARGE SCALE GENOMIC DNA]</scope>
    <source>
        <strain evidence="20">H5594</strain>
    </source>
</reference>
<evidence type="ECO:0000256" key="12">
    <source>
        <dbReference type="ARBA" id="ARBA00049187"/>
    </source>
</evidence>
<dbReference type="GO" id="GO:0006103">
    <property type="term" value="P:2-oxoglutarate metabolic process"/>
    <property type="evidence" value="ECO:0007669"/>
    <property type="project" value="TreeGrafter"/>
</dbReference>
<evidence type="ECO:0000256" key="14">
    <source>
        <dbReference type="PIRSR" id="PIRSR000350-3"/>
    </source>
</evidence>
<evidence type="ECO:0000313" key="20">
    <source>
        <dbReference type="Proteomes" id="UP000243136"/>
    </source>
</evidence>
<comment type="subcellular location">
    <subcellularLocation>
        <location evidence="1">Cytoplasm</location>
    </subcellularLocation>
</comment>
<evidence type="ECO:0000256" key="16">
    <source>
        <dbReference type="RuleBase" id="RU003692"/>
    </source>
</evidence>
<name>A0A250G7V5_9FLAO</name>
<feature type="binding site" evidence="14">
    <location>
        <position position="50"/>
    </location>
    <ligand>
        <name>FAD</name>
        <dbReference type="ChEBI" id="CHEBI:57692"/>
    </ligand>
</feature>
<evidence type="ECO:0000259" key="18">
    <source>
        <dbReference type="Pfam" id="PF07992"/>
    </source>
</evidence>
<comment type="miscellaneous">
    <text evidence="16">The active site is a redox-active disulfide bond.</text>
</comment>
<feature type="binding site" evidence="14">
    <location>
        <position position="202"/>
    </location>
    <ligand>
        <name>NAD(+)</name>
        <dbReference type="ChEBI" id="CHEBI:57540"/>
    </ligand>
</feature>
<dbReference type="AlphaFoldDB" id="A0A250G7V5"/>
<keyword evidence="14" id="KW-0547">Nucleotide-binding</keyword>
<accession>A0A250G7V5</accession>
<dbReference type="InterPro" id="IPR004099">
    <property type="entry name" value="Pyr_nucl-diS_OxRdtase_dimer"/>
</dbReference>
<evidence type="ECO:0000256" key="7">
    <source>
        <dbReference type="ARBA" id="ARBA00022827"/>
    </source>
</evidence>
<dbReference type="NCBIfam" id="TIGR01350">
    <property type="entry name" value="lipoamide_DH"/>
    <property type="match status" value="1"/>
</dbReference>
<feature type="binding site" evidence="14">
    <location>
        <position position="113"/>
    </location>
    <ligand>
        <name>FAD</name>
        <dbReference type="ChEBI" id="CHEBI:57692"/>
    </ligand>
</feature>
<evidence type="ECO:0000256" key="6">
    <source>
        <dbReference type="ARBA" id="ARBA00022630"/>
    </source>
</evidence>
<dbReference type="GO" id="GO:0005737">
    <property type="term" value="C:cytoplasm"/>
    <property type="evidence" value="ECO:0007669"/>
    <property type="project" value="UniProtKB-SubCell"/>
</dbReference>
<dbReference type="PRINTS" id="PR00368">
    <property type="entry name" value="FADPNR"/>
</dbReference>
<dbReference type="PANTHER" id="PTHR22912:SF217">
    <property type="entry name" value="DIHYDROLIPOYL DEHYDROGENASE"/>
    <property type="match status" value="1"/>
</dbReference>
<feature type="binding site" evidence="14">
    <location>
        <position position="309"/>
    </location>
    <ligand>
        <name>FAD</name>
        <dbReference type="ChEBI" id="CHEBI:57692"/>
    </ligand>
</feature>
<dbReference type="Proteomes" id="UP000243136">
    <property type="component" value="Chromosome"/>
</dbReference>
<evidence type="ECO:0000256" key="11">
    <source>
        <dbReference type="ARBA" id="ARBA00023284"/>
    </source>
</evidence>
<dbReference type="InterPro" id="IPR006258">
    <property type="entry name" value="Lipoamide_DH"/>
</dbReference>